<accession>A0ACB8B8P2</accession>
<name>A0ACB8B8P2_9AGAM</name>
<evidence type="ECO:0000313" key="1">
    <source>
        <dbReference type="EMBL" id="KAH7922176.1"/>
    </source>
</evidence>
<keyword evidence="2" id="KW-1185">Reference proteome</keyword>
<evidence type="ECO:0000313" key="2">
    <source>
        <dbReference type="Proteomes" id="UP000790709"/>
    </source>
</evidence>
<dbReference type="EMBL" id="MU266495">
    <property type="protein sequence ID" value="KAH7922176.1"/>
    <property type="molecule type" value="Genomic_DNA"/>
</dbReference>
<organism evidence="1 2">
    <name type="scientific">Leucogyrophana mollusca</name>
    <dbReference type="NCBI Taxonomy" id="85980"/>
    <lineage>
        <taxon>Eukaryota</taxon>
        <taxon>Fungi</taxon>
        <taxon>Dikarya</taxon>
        <taxon>Basidiomycota</taxon>
        <taxon>Agaricomycotina</taxon>
        <taxon>Agaricomycetes</taxon>
        <taxon>Agaricomycetidae</taxon>
        <taxon>Boletales</taxon>
        <taxon>Boletales incertae sedis</taxon>
        <taxon>Leucogyrophana</taxon>
    </lineage>
</organism>
<reference evidence="1" key="1">
    <citation type="journal article" date="2021" name="New Phytol.">
        <title>Evolutionary innovations through gain and loss of genes in the ectomycorrhizal Boletales.</title>
        <authorList>
            <person name="Wu G."/>
            <person name="Miyauchi S."/>
            <person name="Morin E."/>
            <person name="Kuo A."/>
            <person name="Drula E."/>
            <person name="Varga T."/>
            <person name="Kohler A."/>
            <person name="Feng B."/>
            <person name="Cao Y."/>
            <person name="Lipzen A."/>
            <person name="Daum C."/>
            <person name="Hundley H."/>
            <person name="Pangilinan J."/>
            <person name="Johnson J."/>
            <person name="Barry K."/>
            <person name="LaButti K."/>
            <person name="Ng V."/>
            <person name="Ahrendt S."/>
            <person name="Min B."/>
            <person name="Choi I.G."/>
            <person name="Park H."/>
            <person name="Plett J.M."/>
            <person name="Magnuson J."/>
            <person name="Spatafora J.W."/>
            <person name="Nagy L.G."/>
            <person name="Henrissat B."/>
            <person name="Grigoriev I.V."/>
            <person name="Yang Z.L."/>
            <person name="Xu J."/>
            <person name="Martin F.M."/>
        </authorList>
    </citation>
    <scope>NUCLEOTIDE SEQUENCE</scope>
    <source>
        <strain evidence="1">KUC20120723A-06</strain>
    </source>
</reference>
<dbReference type="Proteomes" id="UP000790709">
    <property type="component" value="Unassembled WGS sequence"/>
</dbReference>
<comment type="caution">
    <text evidence="1">The sequence shown here is derived from an EMBL/GenBank/DDBJ whole genome shotgun (WGS) entry which is preliminary data.</text>
</comment>
<gene>
    <name evidence="1" type="ORF">BV22DRAFT_1037815</name>
</gene>
<sequence>MALSFIGKPISLISHSDVRYRGILAGIDPAASTIQLSNVYSMGTESRKPPSEFIPPVQEPYQYIIFRASEVKDLAVDEPTPRRSVHDDPAVLGASAPGANQAPYGAPYGSPYQQAAPVQPPPQPQQAPPYPPQPPAHVAPQDIVPAQHLPPNEGPSTSNGPRRANNSVHTAAASLETVERALGDLRVSNGAPGHAGGRGGGRRGHGHHGHGHGQEGKVGEIKVPATDFDFQGSNARFDKTAIAPKKPAKEVADDENTNPSDAETPSDKAKEKEAEEKAYNPQKSFFDSLSSSAQALPPPSRGGGSGGRRGGGGRNRREEERERNVATFGEPGGVGLMGPGAYVGGWGGYGRRGGRPRRGAPPVGVQGR</sequence>
<protein>
    <submittedName>
        <fullName evidence="1">Uncharacterized protein</fullName>
    </submittedName>
</protein>
<proteinExistence type="predicted"/>